<dbReference type="Pfam" id="PF01724">
    <property type="entry name" value="DUF29"/>
    <property type="match status" value="1"/>
</dbReference>
<dbReference type="EMBL" id="MAYS01000481">
    <property type="protein sequence ID" value="OFC60893.1"/>
    <property type="molecule type" value="Genomic_DNA"/>
</dbReference>
<dbReference type="Proteomes" id="UP000244334">
    <property type="component" value="Unassembled WGS sequence"/>
</dbReference>
<evidence type="ECO:0000313" key="1">
    <source>
        <dbReference type="EMBL" id="OFC60893.1"/>
    </source>
</evidence>
<protein>
    <recommendedName>
        <fullName evidence="5">DUF29 domain-containing protein</fullName>
    </recommendedName>
</protein>
<dbReference type="AlphaFoldDB" id="A0A1E7YWL4"/>
<organism evidence="1 3">
    <name type="scientific">Candidatus Erwinia dacicola</name>
    <dbReference type="NCBI Taxonomy" id="252393"/>
    <lineage>
        <taxon>Bacteria</taxon>
        <taxon>Pseudomonadati</taxon>
        <taxon>Pseudomonadota</taxon>
        <taxon>Gammaproteobacteria</taxon>
        <taxon>Enterobacterales</taxon>
        <taxon>Erwiniaceae</taxon>
        <taxon>Erwinia</taxon>
    </lineage>
</organism>
<reference evidence="1 3" key="1">
    <citation type="submission" date="2016-07" db="EMBL/GenBank/DDBJ databases">
        <authorList>
            <person name="Yuval B."/>
        </authorList>
    </citation>
    <scope>NUCLEOTIDE SEQUENCE [LARGE SCALE GENOMIC DNA]</scope>
    <source>
        <strain evidence="1 3">IL</strain>
    </source>
</reference>
<dbReference type="RefSeq" id="WP_070135631.1">
    <property type="nucleotide sequence ID" value="NZ_LJAM02000539.1"/>
</dbReference>
<comment type="caution">
    <text evidence="1">The sequence shown here is derived from an EMBL/GenBank/DDBJ whole genome shotgun (WGS) entry which is preliminary data.</text>
</comment>
<dbReference type="PANTHER" id="PTHR34235:SF4">
    <property type="entry name" value="SLR0291 PROTEIN"/>
    <property type="match status" value="1"/>
</dbReference>
<gene>
    <name evidence="2" type="ORF">ACZ87_03311</name>
    <name evidence="1" type="ORF">BBW68_14000</name>
</gene>
<dbReference type="Gene3D" id="1.20.1220.20">
    <property type="entry name" value="Uncharcterised protein PF01724"/>
    <property type="match status" value="1"/>
</dbReference>
<evidence type="ECO:0000313" key="3">
    <source>
        <dbReference type="Proteomes" id="UP000243534"/>
    </source>
</evidence>
<reference evidence="2 4" key="2">
    <citation type="submission" date="2018-04" db="EMBL/GenBank/DDBJ databases">
        <title>Genomes of the Obligate Erwinia dacicola and Facultative Enterobacter sp. OLF Endosymbionts of the Olive Fruit fly, Bactrocera oleae.</title>
        <authorList>
            <person name="Estes A.M."/>
            <person name="Hearn D.J."/>
            <person name="Agarwal S."/>
            <person name="Pierson E.A."/>
            <person name="Dunning-Hotopp J.C."/>
        </authorList>
    </citation>
    <scope>NUCLEOTIDE SEQUENCE [LARGE SCALE GENOMIC DNA]</scope>
    <source>
        <strain evidence="2 4">Oroville</strain>
    </source>
</reference>
<keyword evidence="4" id="KW-1185">Reference proteome</keyword>
<dbReference type="PANTHER" id="PTHR34235">
    <property type="entry name" value="SLR1203 PROTEIN-RELATED"/>
    <property type="match status" value="1"/>
</dbReference>
<proteinExistence type="predicted"/>
<evidence type="ECO:0008006" key="5">
    <source>
        <dbReference type="Google" id="ProtNLM"/>
    </source>
</evidence>
<accession>A0A1E7YWL4</accession>
<name>A0A1E7YWL4_9GAMM</name>
<dbReference type="OrthoDB" id="5766125at2"/>
<sequence>MTTRYDSDFYGWTQEQADLIRAGNFEQLDTDNLLEEIESMGRSERRELESRLEKLLSHMLKWRYQDSRRGKIWLLTIKEQRRKFADCLEENPSLKSRLDDRLIKVYLYAKISASKETGISENVFPDVCPWTFEQIMDTDFYPQ</sequence>
<evidence type="ECO:0000313" key="2">
    <source>
        <dbReference type="EMBL" id="RAP69896.1"/>
    </source>
</evidence>
<dbReference type="InterPro" id="IPR002636">
    <property type="entry name" value="DUF29"/>
</dbReference>
<dbReference type="EMBL" id="LJAM02000539">
    <property type="protein sequence ID" value="RAP69896.1"/>
    <property type="molecule type" value="Genomic_DNA"/>
</dbReference>
<evidence type="ECO:0000313" key="4">
    <source>
        <dbReference type="Proteomes" id="UP000244334"/>
    </source>
</evidence>
<dbReference type="Proteomes" id="UP000243534">
    <property type="component" value="Unassembled WGS sequence"/>
</dbReference>